<evidence type="ECO:0000256" key="5">
    <source>
        <dbReference type="ARBA" id="ARBA00022989"/>
    </source>
</evidence>
<dbReference type="PROSITE" id="PS50005">
    <property type="entry name" value="TPR"/>
    <property type="match status" value="1"/>
</dbReference>
<sequence length="653" mass="70691">MGEPDQVTGGEKSDLKQRGSDVFLSYSRDDQPRAHQVLEALEAAGVSVWWDAMLEGGARFHQVTEANLENASVVVVLWSEISVASHWVHDEATRGRDRGVLVPVSLDGTLPPLGFRQFQWIDLAGWNGNAGDARLGKLVEAVKARRDGTASVAPPFLSAMTPAKTSVSRRAALVGGGAALVGLAGFGSWQAGLFGGGAGSGLKRVAVMPFDIPADTGDQTTILKSIADEIRTQLSRNRLLHVAAQTSSQALANSGKTARGICEELKVDYLLTGAVGLASNRINISCELIDGQIDRTLLPIKENVPIADILSLQSMITTLIIDELAANDETSVNLRAGGTDSVAAYNAYLEGRELFLSGASEASDRAALAKFEEAIRVDPNFAAAHTAKSRLLALMGNLYAGPKERGPIYKAAEDSARNAIRIAPDFADGYLELGYVLSTGQLNMSAAREPYEMAAKLGPGDAGIISSSGVFKSRNGQFETARSDVETAIALDPLNSAMYRFAGYVEYNAGEFQRALEWFQKALEMRENGSAHKLVGEAQLALGQLEQARESFSKEQRLVFQRTGLAIVDWLLGERSQAQKYYEQLRDEEGNKSHYQYMQIEAQWGNLDNAVSELAAAWKYQDPGLVLMRDDPLLEPIRSHPDFRAILRKIGFA</sequence>
<dbReference type="PANTHER" id="PTHR46208">
    <property type="entry name" value="MITOCHONDRIAL IMPORT RECEPTOR SUBUNIT TOM70"/>
    <property type="match status" value="1"/>
</dbReference>
<accession>A0ABT5JL94</accession>
<dbReference type="Pfam" id="PF13432">
    <property type="entry name" value="TPR_16"/>
    <property type="match status" value="1"/>
</dbReference>
<evidence type="ECO:0000256" key="1">
    <source>
        <dbReference type="ARBA" id="ARBA00004167"/>
    </source>
</evidence>
<comment type="caution">
    <text evidence="10">The sequence shown here is derived from an EMBL/GenBank/DDBJ whole genome shotgun (WGS) entry which is preliminary data.</text>
</comment>
<keyword evidence="11" id="KW-1185">Reference proteome</keyword>
<dbReference type="InterPro" id="IPR019734">
    <property type="entry name" value="TPR_rpt"/>
</dbReference>
<comment type="similarity">
    <text evidence="7">Belongs to the Tom70 family.</text>
</comment>
<comment type="subcellular location">
    <subcellularLocation>
        <location evidence="1">Membrane</location>
        <topology evidence="1">Single-pass membrane protein</topology>
    </subcellularLocation>
</comment>
<dbReference type="Proteomes" id="UP001216558">
    <property type="component" value="Unassembled WGS sequence"/>
</dbReference>
<reference evidence="10 11" key="1">
    <citation type="submission" date="2022-10" db="EMBL/GenBank/DDBJ databases">
        <title>Erythrobacter sp. sf7 Genome sequencing.</title>
        <authorList>
            <person name="Park S."/>
        </authorList>
    </citation>
    <scope>NUCLEOTIDE SEQUENCE [LARGE SCALE GENOMIC DNA]</scope>
    <source>
        <strain evidence="11">sf7</strain>
    </source>
</reference>
<evidence type="ECO:0000256" key="6">
    <source>
        <dbReference type="ARBA" id="ARBA00023136"/>
    </source>
</evidence>
<evidence type="ECO:0000313" key="11">
    <source>
        <dbReference type="Proteomes" id="UP001216558"/>
    </source>
</evidence>
<evidence type="ECO:0000313" key="10">
    <source>
        <dbReference type="EMBL" id="MDC8753120.1"/>
    </source>
</evidence>
<dbReference type="SMART" id="SM00028">
    <property type="entry name" value="TPR"/>
    <property type="match status" value="3"/>
</dbReference>
<keyword evidence="2" id="KW-0812">Transmembrane</keyword>
<feature type="domain" description="TIR" evidence="9">
    <location>
        <begin position="22"/>
        <end position="137"/>
    </location>
</feature>
<keyword evidence="5" id="KW-1133">Transmembrane helix</keyword>
<dbReference type="EMBL" id="JAQQXQ010000001">
    <property type="protein sequence ID" value="MDC8753120.1"/>
    <property type="molecule type" value="Genomic_DNA"/>
</dbReference>
<evidence type="ECO:0000259" key="9">
    <source>
        <dbReference type="Pfam" id="PF13676"/>
    </source>
</evidence>
<name>A0ABT5JL94_9SPHN</name>
<dbReference type="Pfam" id="PF13676">
    <property type="entry name" value="TIR_2"/>
    <property type="match status" value="1"/>
</dbReference>
<dbReference type="Gene3D" id="1.25.40.10">
    <property type="entry name" value="Tetratricopeptide repeat domain"/>
    <property type="match status" value="2"/>
</dbReference>
<organism evidence="10 11">
    <name type="scientific">Erythrobacter fulvus</name>
    <dbReference type="NCBI Taxonomy" id="2987523"/>
    <lineage>
        <taxon>Bacteria</taxon>
        <taxon>Pseudomonadati</taxon>
        <taxon>Pseudomonadota</taxon>
        <taxon>Alphaproteobacteria</taxon>
        <taxon>Sphingomonadales</taxon>
        <taxon>Erythrobacteraceae</taxon>
        <taxon>Erythrobacter/Porphyrobacter group</taxon>
        <taxon>Erythrobacter</taxon>
    </lineage>
</organism>
<keyword evidence="6" id="KW-0472">Membrane</keyword>
<evidence type="ECO:0000256" key="2">
    <source>
        <dbReference type="ARBA" id="ARBA00022692"/>
    </source>
</evidence>
<dbReference type="InterPro" id="IPR035897">
    <property type="entry name" value="Toll_tir_struct_dom_sf"/>
</dbReference>
<gene>
    <name evidence="10" type="ORF">OIK40_00510</name>
</gene>
<evidence type="ECO:0000256" key="3">
    <source>
        <dbReference type="ARBA" id="ARBA00022737"/>
    </source>
</evidence>
<protein>
    <submittedName>
        <fullName evidence="10">TIR domain-containing protein</fullName>
    </submittedName>
</protein>
<evidence type="ECO:0000256" key="7">
    <source>
        <dbReference type="ARBA" id="ARBA00038030"/>
    </source>
</evidence>
<dbReference type="SUPFAM" id="SSF48452">
    <property type="entry name" value="TPR-like"/>
    <property type="match status" value="2"/>
</dbReference>
<dbReference type="InterPro" id="IPR011990">
    <property type="entry name" value="TPR-like_helical_dom_sf"/>
</dbReference>
<dbReference type="SUPFAM" id="SSF52200">
    <property type="entry name" value="Toll/Interleukin receptor TIR domain"/>
    <property type="match status" value="1"/>
</dbReference>
<keyword evidence="3" id="KW-0677">Repeat</keyword>
<evidence type="ECO:0000256" key="4">
    <source>
        <dbReference type="ARBA" id="ARBA00022803"/>
    </source>
</evidence>
<feature type="repeat" description="TPR" evidence="8">
    <location>
        <begin position="496"/>
        <end position="529"/>
    </location>
</feature>
<dbReference type="InterPro" id="IPR000157">
    <property type="entry name" value="TIR_dom"/>
</dbReference>
<dbReference type="RefSeq" id="WP_273675309.1">
    <property type="nucleotide sequence ID" value="NZ_JAQQXQ010000001.1"/>
</dbReference>
<keyword evidence="4 8" id="KW-0802">TPR repeat</keyword>
<dbReference type="PANTHER" id="PTHR46208:SF1">
    <property type="entry name" value="MITOCHONDRIAL IMPORT RECEPTOR SUBUNIT TOM70"/>
    <property type="match status" value="1"/>
</dbReference>
<proteinExistence type="inferred from homology"/>
<dbReference type="Gene3D" id="3.40.50.10140">
    <property type="entry name" value="Toll/interleukin-1 receptor homology (TIR) domain"/>
    <property type="match status" value="1"/>
</dbReference>
<evidence type="ECO:0000256" key="8">
    <source>
        <dbReference type="PROSITE-ProRule" id="PRU00339"/>
    </source>
</evidence>